<sequence length="238" mass="26991">MFKKSLFLNIVKLFAVVYLFFSTISFAYTNTFADWYGISYSEPSKCVQTIAEIAGREISIFEKMTFVYSFEMNANPRYPSVLSSGFTFKSTFMNYLPGRDFNYGLFGLSYDIYAKILGIRIGNSSRETVFSFGGSVGADIETLQLLVGQSNDISDLKQNDFKHYNTVQNINLTGLLRLLVQFPLSSRNVNNLLLSMSYYISTALYGPFMPNLELVDTTTNIERATIGYSISLQFQINF</sequence>
<gene>
    <name evidence="1" type="ORF">SAMN02745226_00430</name>
</gene>
<dbReference type="EMBL" id="FRDJ01000001">
    <property type="protein sequence ID" value="SHN52188.1"/>
    <property type="molecule type" value="Genomic_DNA"/>
</dbReference>
<name>A0A1M7S133_FERGO</name>
<dbReference type="RefSeq" id="WP_072757782.1">
    <property type="nucleotide sequence ID" value="NZ_FRDJ01000001.1"/>
</dbReference>
<proteinExistence type="predicted"/>
<reference evidence="2" key="1">
    <citation type="submission" date="2016-12" db="EMBL/GenBank/DDBJ databases">
        <authorList>
            <person name="Varghese N."/>
            <person name="Submissions S."/>
        </authorList>
    </citation>
    <scope>NUCLEOTIDE SEQUENCE [LARGE SCALE GENOMIC DNA]</scope>
    <source>
        <strain evidence="2">DSM 13020</strain>
    </source>
</reference>
<dbReference type="STRING" id="1121883.SAMN02745226_00430"/>
<keyword evidence="2" id="KW-1185">Reference proteome</keyword>
<dbReference type="AlphaFoldDB" id="A0A1M7S133"/>
<accession>A0A1M7S133</accession>
<dbReference type="OrthoDB" id="43476at2"/>
<evidence type="ECO:0000313" key="1">
    <source>
        <dbReference type="EMBL" id="SHN52188.1"/>
    </source>
</evidence>
<evidence type="ECO:0000313" key="2">
    <source>
        <dbReference type="Proteomes" id="UP000184207"/>
    </source>
</evidence>
<organism evidence="1 2">
    <name type="scientific">Fervidobacterium gondwanense DSM 13020</name>
    <dbReference type="NCBI Taxonomy" id="1121883"/>
    <lineage>
        <taxon>Bacteria</taxon>
        <taxon>Thermotogati</taxon>
        <taxon>Thermotogota</taxon>
        <taxon>Thermotogae</taxon>
        <taxon>Thermotogales</taxon>
        <taxon>Fervidobacteriaceae</taxon>
        <taxon>Fervidobacterium</taxon>
    </lineage>
</organism>
<evidence type="ECO:0008006" key="3">
    <source>
        <dbReference type="Google" id="ProtNLM"/>
    </source>
</evidence>
<dbReference type="Proteomes" id="UP000184207">
    <property type="component" value="Unassembled WGS sequence"/>
</dbReference>
<protein>
    <recommendedName>
        <fullName evidence="3">Outer membrane protein beta-barrel domain-containing protein</fullName>
    </recommendedName>
</protein>